<organism evidence="1 2">
    <name type="scientific">Choiromyces venosus 120613-1</name>
    <dbReference type="NCBI Taxonomy" id="1336337"/>
    <lineage>
        <taxon>Eukaryota</taxon>
        <taxon>Fungi</taxon>
        <taxon>Dikarya</taxon>
        <taxon>Ascomycota</taxon>
        <taxon>Pezizomycotina</taxon>
        <taxon>Pezizomycetes</taxon>
        <taxon>Pezizales</taxon>
        <taxon>Tuberaceae</taxon>
        <taxon>Choiromyces</taxon>
    </lineage>
</organism>
<keyword evidence="2" id="KW-1185">Reference proteome</keyword>
<proteinExistence type="predicted"/>
<sequence>MAATNGVISWIQACLSFSQWTNVLHDTPCARIKQNYMVARESDIWNNAYGNGRNYLTNI</sequence>
<reference evidence="1 2" key="1">
    <citation type="journal article" date="2018" name="Nat. Ecol. Evol.">
        <title>Pezizomycetes genomes reveal the molecular basis of ectomycorrhizal truffle lifestyle.</title>
        <authorList>
            <person name="Murat C."/>
            <person name="Payen T."/>
            <person name="Noel B."/>
            <person name="Kuo A."/>
            <person name="Morin E."/>
            <person name="Chen J."/>
            <person name="Kohler A."/>
            <person name="Krizsan K."/>
            <person name="Balestrini R."/>
            <person name="Da Silva C."/>
            <person name="Montanini B."/>
            <person name="Hainaut M."/>
            <person name="Levati E."/>
            <person name="Barry K.W."/>
            <person name="Belfiori B."/>
            <person name="Cichocki N."/>
            <person name="Clum A."/>
            <person name="Dockter R.B."/>
            <person name="Fauchery L."/>
            <person name="Guy J."/>
            <person name="Iotti M."/>
            <person name="Le Tacon F."/>
            <person name="Lindquist E.A."/>
            <person name="Lipzen A."/>
            <person name="Malagnac F."/>
            <person name="Mello A."/>
            <person name="Molinier V."/>
            <person name="Miyauchi S."/>
            <person name="Poulain J."/>
            <person name="Riccioni C."/>
            <person name="Rubini A."/>
            <person name="Sitrit Y."/>
            <person name="Splivallo R."/>
            <person name="Traeger S."/>
            <person name="Wang M."/>
            <person name="Zifcakova L."/>
            <person name="Wipf D."/>
            <person name="Zambonelli A."/>
            <person name="Paolocci F."/>
            <person name="Nowrousian M."/>
            <person name="Ottonello S."/>
            <person name="Baldrian P."/>
            <person name="Spatafora J.W."/>
            <person name="Henrissat B."/>
            <person name="Nagy L.G."/>
            <person name="Aury J.M."/>
            <person name="Wincker P."/>
            <person name="Grigoriev I.V."/>
            <person name="Bonfante P."/>
            <person name="Martin F.M."/>
        </authorList>
    </citation>
    <scope>NUCLEOTIDE SEQUENCE [LARGE SCALE GENOMIC DNA]</scope>
    <source>
        <strain evidence="1 2">120613-1</strain>
    </source>
</reference>
<name>A0A3N4J2A8_9PEZI</name>
<dbReference type="Proteomes" id="UP000276215">
    <property type="component" value="Unassembled WGS sequence"/>
</dbReference>
<dbReference type="EMBL" id="ML120472">
    <property type="protein sequence ID" value="RPA92473.1"/>
    <property type="molecule type" value="Genomic_DNA"/>
</dbReference>
<evidence type="ECO:0000313" key="2">
    <source>
        <dbReference type="Proteomes" id="UP000276215"/>
    </source>
</evidence>
<protein>
    <submittedName>
        <fullName evidence="1">Uncharacterized protein</fullName>
    </submittedName>
</protein>
<gene>
    <name evidence="1" type="ORF">L873DRAFT_1817542</name>
</gene>
<dbReference type="AlphaFoldDB" id="A0A3N4J2A8"/>
<evidence type="ECO:0000313" key="1">
    <source>
        <dbReference type="EMBL" id="RPA92473.1"/>
    </source>
</evidence>
<accession>A0A3N4J2A8</accession>